<evidence type="ECO:0000259" key="2">
    <source>
        <dbReference type="Pfam" id="PF07859"/>
    </source>
</evidence>
<dbReference type="Proteomes" id="UP000077002">
    <property type="component" value="Unassembled WGS sequence"/>
</dbReference>
<evidence type="ECO:0000313" key="3">
    <source>
        <dbReference type="EMBL" id="OAG37866.1"/>
    </source>
</evidence>
<dbReference type="RefSeq" id="XP_022509818.1">
    <property type="nucleotide sequence ID" value="XM_022657924.1"/>
</dbReference>
<dbReference type="PANTHER" id="PTHR48081">
    <property type="entry name" value="AB HYDROLASE SUPERFAMILY PROTEIN C4A8.06C"/>
    <property type="match status" value="1"/>
</dbReference>
<dbReference type="SUPFAM" id="SSF53474">
    <property type="entry name" value="alpha/beta-Hydrolases"/>
    <property type="match status" value="1"/>
</dbReference>
<dbReference type="GO" id="GO:0016787">
    <property type="term" value="F:hydrolase activity"/>
    <property type="evidence" value="ECO:0007669"/>
    <property type="project" value="UniProtKB-KW"/>
</dbReference>
<evidence type="ECO:0000256" key="1">
    <source>
        <dbReference type="ARBA" id="ARBA00022801"/>
    </source>
</evidence>
<protein>
    <recommendedName>
        <fullName evidence="2">Alpha/beta hydrolase fold-3 domain-containing protein</fullName>
    </recommendedName>
</protein>
<dbReference type="Pfam" id="PF07859">
    <property type="entry name" value="Abhydrolase_3"/>
    <property type="match status" value="1"/>
</dbReference>
<gene>
    <name evidence="3" type="ORF">AYO21_07972</name>
</gene>
<dbReference type="PANTHER" id="PTHR48081:SF8">
    <property type="entry name" value="ALPHA_BETA HYDROLASE FOLD-3 DOMAIN-CONTAINING PROTEIN-RELATED"/>
    <property type="match status" value="1"/>
</dbReference>
<dbReference type="OrthoDB" id="2152029at2759"/>
<comment type="caution">
    <text evidence="3">The sequence shown here is derived from an EMBL/GenBank/DDBJ whole genome shotgun (WGS) entry which is preliminary data.</text>
</comment>
<evidence type="ECO:0000313" key="4">
    <source>
        <dbReference type="Proteomes" id="UP000077002"/>
    </source>
</evidence>
<keyword evidence="4" id="KW-1185">Reference proteome</keyword>
<name>A0A177F221_9EURO</name>
<dbReference type="EMBL" id="LVKK01000065">
    <property type="protein sequence ID" value="OAG37866.1"/>
    <property type="molecule type" value="Genomic_DNA"/>
</dbReference>
<dbReference type="InterPro" id="IPR013094">
    <property type="entry name" value="AB_hydrolase_3"/>
</dbReference>
<reference evidence="3 4" key="1">
    <citation type="submission" date="2016-03" db="EMBL/GenBank/DDBJ databases">
        <title>Draft genome sequence of the Fonsecaea monophora CBS 269.37.</title>
        <authorList>
            <person name="Bombassaro A."/>
            <person name="Vinicius W.A."/>
            <person name="De Hoog S."/>
            <person name="Sun J."/>
            <person name="Souza E.M."/>
            <person name="Raittz R.T."/>
            <person name="Costa F."/>
            <person name="Leao A.C."/>
            <person name="Tadra-Sfeir M.Z."/>
            <person name="Baura V."/>
            <person name="Balsanelli E."/>
            <person name="Pedrosa F.O."/>
            <person name="Moreno L.F."/>
            <person name="Steffens M.B."/>
            <person name="Xi L."/>
            <person name="Bocca A.L."/>
            <person name="Felipe M.S."/>
            <person name="Teixeira M."/>
            <person name="Telles Filho F.Q."/>
            <person name="Azevedo C.M."/>
            <person name="Gomes R."/>
            <person name="Vicente V.A."/>
        </authorList>
    </citation>
    <scope>NUCLEOTIDE SEQUENCE [LARGE SCALE GENOMIC DNA]</scope>
    <source>
        <strain evidence="3 4">CBS 269.37</strain>
    </source>
</reference>
<dbReference type="AlphaFoldDB" id="A0A177F221"/>
<dbReference type="InterPro" id="IPR029058">
    <property type="entry name" value="AB_hydrolase_fold"/>
</dbReference>
<sequence length="375" mass="41407">MANLFFLLIRSPLKSLLFTYTFLTQCLFAVARRILLPQLPAFQSLRILFHRAYLSSCSMHYPELVHRLPISASPARAQKVEGKTWTGYIIPGTSDLESIANGESHGQSEAGSRTCVVLFAHGGGYARGEARMYLRYMERWIRFAREKKGMDLVFVTVEYPLTTKAAHPAQLESMLGAYRYLLDLGISPSRITFMGDSAGGGLMVLTGLKLLELGLPQPAGSVLVSPWLDLALDAFRSGNASVETDYVVTGNTILPLFADMFLRGTGLKGSDPEINPLRRKPSELRGLHRQLIFVGSAEVVTQEGKRWADVCEAADIENKLVIEPGQLHVYAMGSSWIDPGVRNKTDGIIVDWIWDCCFRDVSNSTRTVGSVGMNA</sequence>
<accession>A0A177F221</accession>
<organism evidence="3 4">
    <name type="scientific">Fonsecaea monophora</name>
    <dbReference type="NCBI Taxonomy" id="254056"/>
    <lineage>
        <taxon>Eukaryota</taxon>
        <taxon>Fungi</taxon>
        <taxon>Dikarya</taxon>
        <taxon>Ascomycota</taxon>
        <taxon>Pezizomycotina</taxon>
        <taxon>Eurotiomycetes</taxon>
        <taxon>Chaetothyriomycetidae</taxon>
        <taxon>Chaetothyriales</taxon>
        <taxon>Herpotrichiellaceae</taxon>
        <taxon>Fonsecaea</taxon>
    </lineage>
</organism>
<dbReference type="GeneID" id="34603124"/>
<dbReference type="Gene3D" id="3.40.50.1820">
    <property type="entry name" value="alpha/beta hydrolase"/>
    <property type="match status" value="1"/>
</dbReference>
<feature type="domain" description="Alpha/beta hydrolase fold-3" evidence="2">
    <location>
        <begin position="117"/>
        <end position="331"/>
    </location>
</feature>
<keyword evidence="1" id="KW-0378">Hydrolase</keyword>
<dbReference type="InterPro" id="IPR050300">
    <property type="entry name" value="GDXG_lipolytic_enzyme"/>
</dbReference>
<proteinExistence type="predicted"/>